<dbReference type="Pfam" id="PF02585">
    <property type="entry name" value="PIG-L"/>
    <property type="match status" value="1"/>
</dbReference>
<dbReference type="InterPro" id="IPR024078">
    <property type="entry name" value="LmbE-like_dom_sf"/>
</dbReference>
<organism evidence="1">
    <name type="scientific">uncultured Thermomicrobiales bacterium</name>
    <dbReference type="NCBI Taxonomy" id="1645740"/>
    <lineage>
        <taxon>Bacteria</taxon>
        <taxon>Pseudomonadati</taxon>
        <taxon>Thermomicrobiota</taxon>
        <taxon>Thermomicrobia</taxon>
        <taxon>Thermomicrobiales</taxon>
        <taxon>environmental samples</taxon>
    </lineage>
</organism>
<dbReference type="EMBL" id="CADCWG010000008">
    <property type="protein sequence ID" value="CAA9533911.1"/>
    <property type="molecule type" value="Genomic_DNA"/>
</dbReference>
<proteinExistence type="predicted"/>
<gene>
    <name evidence="1" type="ORF">AVDCRST_MAG49-107</name>
</gene>
<dbReference type="GO" id="GO:0016811">
    <property type="term" value="F:hydrolase activity, acting on carbon-nitrogen (but not peptide) bonds, in linear amides"/>
    <property type="evidence" value="ECO:0007669"/>
    <property type="project" value="TreeGrafter"/>
</dbReference>
<dbReference type="SUPFAM" id="SSF102588">
    <property type="entry name" value="LmbE-like"/>
    <property type="match status" value="1"/>
</dbReference>
<evidence type="ECO:0000313" key="1">
    <source>
        <dbReference type="EMBL" id="CAA9533911.1"/>
    </source>
</evidence>
<dbReference type="PANTHER" id="PTHR12993">
    <property type="entry name" value="N-ACETYLGLUCOSAMINYL-PHOSPHATIDYLINOSITOL DE-N-ACETYLASE-RELATED"/>
    <property type="match status" value="1"/>
</dbReference>
<protein>
    <recommendedName>
        <fullName evidence="2">LmbE family protein</fullName>
    </recommendedName>
</protein>
<dbReference type="Gene3D" id="3.40.50.10320">
    <property type="entry name" value="LmbE-like"/>
    <property type="match status" value="1"/>
</dbReference>
<reference evidence="1" key="1">
    <citation type="submission" date="2020-02" db="EMBL/GenBank/DDBJ databases">
        <authorList>
            <person name="Meier V. D."/>
        </authorList>
    </citation>
    <scope>NUCLEOTIDE SEQUENCE</scope>
    <source>
        <strain evidence="1">AVDCRST_MAG49</strain>
    </source>
</reference>
<accession>A0A6J4TX37</accession>
<name>A0A6J4TX37_9BACT</name>
<sequence length="236" mass="24895">MPIVLSPSAGRIAAFAAHPDDVEAWCAGTLALAVDAGAEVRLLLVTSGDKGSADPDADPATVAATREAEATEAGRRLGLAEVAFLRRPDGDVEPDRALRADLVRWLRRWRPDVLFTHDPERPLPPYLAHRDHRAVGRAALDAVYPLARDPLAFPEHRAEGLAPHAVAAAWLFASAGADTHVDIAGGFDRKVAARLAHASQTPDPAALPAAWRDRHAAIGAPVGLALAEAFTVLTLG</sequence>
<dbReference type="PANTHER" id="PTHR12993:SF28">
    <property type="entry name" value="LMBE FAMILY PROTEIN"/>
    <property type="match status" value="1"/>
</dbReference>
<evidence type="ECO:0008006" key="2">
    <source>
        <dbReference type="Google" id="ProtNLM"/>
    </source>
</evidence>
<dbReference type="InterPro" id="IPR003737">
    <property type="entry name" value="GlcNAc_PI_deacetylase-related"/>
</dbReference>
<dbReference type="AlphaFoldDB" id="A0A6J4TX37"/>